<dbReference type="SUPFAM" id="SSF55874">
    <property type="entry name" value="ATPase domain of HSP90 chaperone/DNA topoisomerase II/histidine kinase"/>
    <property type="match status" value="2"/>
</dbReference>
<evidence type="ECO:0000313" key="2">
    <source>
        <dbReference type="EMBL" id="KAF6224005.1"/>
    </source>
</evidence>
<dbReference type="NCBIfam" id="NF047352">
    <property type="entry name" value="P_loop_sacsin"/>
    <property type="match status" value="1"/>
</dbReference>
<dbReference type="Gene3D" id="3.30.710.10">
    <property type="entry name" value="Potassium Channel Kv1.1, Chain A"/>
    <property type="match status" value="1"/>
</dbReference>
<dbReference type="SUPFAM" id="SSF54695">
    <property type="entry name" value="POZ domain"/>
    <property type="match status" value="1"/>
</dbReference>
<accession>A0A8H6CII7</accession>
<dbReference type="InterPro" id="IPR058210">
    <property type="entry name" value="SACS/Nov_dom"/>
</dbReference>
<evidence type="ECO:0000259" key="1">
    <source>
        <dbReference type="PROSITE" id="PS50097"/>
    </source>
</evidence>
<dbReference type="InterPro" id="IPR000210">
    <property type="entry name" value="BTB/POZ_dom"/>
</dbReference>
<dbReference type="Pfam" id="PF00651">
    <property type="entry name" value="BTB"/>
    <property type="match status" value="1"/>
</dbReference>
<dbReference type="GO" id="GO:0030544">
    <property type="term" value="F:Hsp70 protein binding"/>
    <property type="evidence" value="ECO:0007669"/>
    <property type="project" value="TreeGrafter"/>
</dbReference>
<dbReference type="SMART" id="SM00225">
    <property type="entry name" value="BTB"/>
    <property type="match status" value="1"/>
</dbReference>
<dbReference type="PROSITE" id="PS50097">
    <property type="entry name" value="BTB"/>
    <property type="match status" value="1"/>
</dbReference>
<dbReference type="Proteomes" id="UP000593566">
    <property type="component" value="Unassembled WGS sequence"/>
</dbReference>
<dbReference type="Gene3D" id="3.30.565.10">
    <property type="entry name" value="Histidine kinase-like ATPase, C-terminal domain"/>
    <property type="match status" value="1"/>
</dbReference>
<protein>
    <recommendedName>
        <fullName evidence="1">BTB domain-containing protein</fullName>
    </recommendedName>
</protein>
<organism evidence="2 3">
    <name type="scientific">Letharia lupina</name>
    <dbReference type="NCBI Taxonomy" id="560253"/>
    <lineage>
        <taxon>Eukaryota</taxon>
        <taxon>Fungi</taxon>
        <taxon>Dikarya</taxon>
        <taxon>Ascomycota</taxon>
        <taxon>Pezizomycotina</taxon>
        <taxon>Lecanoromycetes</taxon>
        <taxon>OSLEUM clade</taxon>
        <taxon>Lecanoromycetidae</taxon>
        <taxon>Lecanorales</taxon>
        <taxon>Lecanorineae</taxon>
        <taxon>Parmeliaceae</taxon>
        <taxon>Letharia</taxon>
    </lineage>
</organism>
<evidence type="ECO:0000313" key="3">
    <source>
        <dbReference type="Proteomes" id="UP000593566"/>
    </source>
</evidence>
<keyword evidence="3" id="KW-1185">Reference proteome</keyword>
<dbReference type="InterPro" id="IPR052972">
    <property type="entry name" value="Sacsin_chaperone_reg"/>
</dbReference>
<sequence length="2805" mass="316318">MAPPPAARNNPQSQPLTTLLRLICESYPPNTCLRELLQNADDAGATEIEYILDTNTYVGEPLLHEALAEYQGPALLARNNSVFTDEDLASLSAVGDSRKRHDAESTGKFGQGFNSVYHFTDGPWVYSRSLLLMLDPHKTWSRSFSPDDPGGPMWDVVKGRDCAEIQNHLNTLGAFDLDYTRSNDETIIRIPLRTQEQARTSRIFQQKIGIQNIEDALRDFGQEIQEGGLLFLKHVRKIIIRLNHDIVLLAQILDDDPNSASMRMAIPTDFKNQYAPNTSQATHDLSKTFETRIEISTKQYPNPRLFRYVVQHTMITSSGDKKLDIWARERKLYPWVAIAAPLNDGSAGDPFDGRLFSTLRLPVRTNQPIHIHGLFSITPDRGRLSSSGQSPGYEDLATKWNSFMFGKCVSIAWASLLAHRSPLSWREEMFALWPRPEFTHSELWDNLDDSVIDIVIKSNLVVWNASNGCCVDVDHGFFAPKDAEAREYGPALAAALLPAVFLEGSLLKKLQQRMKPLQRNVRMLTPVTVRQFFRQHGLPALSSEIQTIILEFCLLDAIKSPLEHNERDNLYNDLHGIQIWPTVNGSLSCSNKVDLMLPRDDPEMQLFSKSRAAATLDISMMSPSVRKLLLNDINNLTVVMRFRGLGDLATDWPVMYLMMPRPENSRVWAKRAFGIDNVLHDIWAWIAERVQEGQRMVLELSRDLWLVPMNDSRIRQFAPKALKIPLLIIEKQDPLFNFLVAITKQDSLAMPPLLDTDILPKEARDLLRNKEPMKTDTRCTRVDDPEAFVDWLVACKEMLAKASDEEKAMLLSHLETLTRDLNFPAGLSPTLMSQMRKLPLYRKICCSSPFEKRSHTKHGLDAGGHMYWTPQFPPGFPPLPDIVRVSFYDPQNKIERLMMGRLRALQDVALKDLLTLHLLPWMESIPSDAEPLWKIPKANLVDWIMKGSRRPNKAWVKDIISHPIIPLPPKDGKTQYRCLMAMVDPSSELAKLYDGEENVFPCPDFFSRHKEALIACGIATQPTWSTPAERVRYISQCGANVETIQHKVDCLLKLPIEKELSSSAVDVADIRKLEWLPGVSLNGESTLLAPNECRGADQSYLVDLVWGTTNIAVKASWKKVLGWDQSIPKTMLLRQLDLCLAMEDYDKASKVLRQIEPDDYSVLAMKPCFLGRSGEYFTSDKVFLPGSQLRLRSLAPYLDELDAKFAKDHDRLVTRLDIRSQPSAQDLQGVQNSLNKITEGHLSNFDLGIAIATLEIATRLGYDPQDLRIPDATMILRELKDIVHGDPLSTGDIADFNFTHPEVSNDLARRLDVENSLKRAIRLKIDFDSEDENDYTPKEKLSTVISDTLERYPVESTFNEFLANADDAGATKIIWILDECREKPYGSSSLLTSELKPFQGPALLVSNDAVFSKKDFAGFKDIGQGGKKDDIHSTGMFGRGALSMYHFTDVPMLLSSDSFLVLDPQQKVLPINYNRRRERKVGTKISLSAVNHLAPDQLAPFSGLYNFAPNLSHYEGTIFRFPLRAVGAKTLLKDHVQHVDAVAVRSLLRDYLAVARTALLFLRNVESVEFRTRDQKDPQWSVIARRSPCQDSDTCQDVEITSIQGGRLQQVDNWCVGRRNITQIPADITRVGRGSEKSAECGIAACLKSVKTVIPNVGEGVIMSGQSSDVESGTIQNVDHKVFCRLPTGQASSLPVSFHASFAVTGDRRSIALEETAENSAWNNWLLTTAVTSLYVETLQYLAPRMCEKIFDLWPSMTTYHSSPSLSETLCRAFWNSLLSRDRKLDSLFPINAQDYTSDHQDGLLVGNEVSNKAVSLAEARFDFLPDDVSQALRPLLVKLCPTLVRLPRKLWPDYKRAAAEAAWLSKELHADYLCQVFRDDDNCKILEEFIRGLGHEERKRAAMAMLLKTMVAQTDGTDTTPMSILGGCRVLPRPNLDAPLGLLLWNAPPGSTCSYVATTEEQDLFGFASDSMINRELSQDASDLVGMLLKASFNVRKLDFSDLGDLLARPQSPTNPSIAFDDRDAWMLKLWLYVNTEMRVLHAATWSLASSFEVSSDTMLAKGGLQDRKIYRFGSNKQWCYLTPREFEAQPCVIEPLDDQQRRLCEQIPGLQIIDRKCVPFLLLETEGDLKRTASFGRLLQAFEKLERTTKTPTKMFVGKSLNFDSKEILQALLLNHVNIGDPSNVTLLRSLPVWRRLRSSDSGVSVQHIAAEDANFCGHTELLLPWVNNLARFVSPKLVNSNRQALSKLHIVSLTAQQTWDLIKADLPTNVKVKASRERYLEMIQYLAVHGVRPSGKVAPDGASVLCEVYGLYDHQDGIFKAAFRDQENIRFLHVDFRAASLNTFWLSGGLQARPPTGAMIPEHFLECALAIDRRWDPANTTQTFEEDARTVSEYLQFDRQEFRSWSNWAQVSRTQIFRVRDVSPNESSYRRTRMQREKTHCALEEAGNLGHVRIAWSQTNFLQNPPCSYVYQRLPRGGIPPAAKVYEHLLILMAIIEDITQYDLSEYLRDVQACYEHLQNELEVTKLIPGIHLARVWLNLDTTQVELVPKDSLQCPTSAKLLCLNCPVDPLPVKTAKKFLVPYEKLLMGLGCKTVKQPTPAAPGPSADTRELSLAAAMAEMRSLRDQRQLTDVVLEAEGIQYPAHKIVLAAVSKYCKAQFAGEWGRLLQHQAIVHLEELRATTLSQIIDFAYTGEFEWPQLQDPENNTEIADRLDELLDLLDGTNMWMLDRLHSMAQDFLISRSWSATYIRVDNVNGIKERAQGARADRLLKHCEDFGLANSDFVEALKNDGSESGGGMEMD</sequence>
<gene>
    <name evidence="2" type="ORF">HO133_010579</name>
</gene>
<dbReference type="EMBL" id="JACCJB010000009">
    <property type="protein sequence ID" value="KAF6224005.1"/>
    <property type="molecule type" value="Genomic_DNA"/>
</dbReference>
<feature type="domain" description="BTB" evidence="1">
    <location>
        <begin position="2634"/>
        <end position="2703"/>
    </location>
</feature>
<dbReference type="PANTHER" id="PTHR15600:SF42">
    <property type="entry name" value="SACSIN"/>
    <property type="match status" value="1"/>
</dbReference>
<dbReference type="PANTHER" id="PTHR15600">
    <property type="entry name" value="SACSIN"/>
    <property type="match status" value="1"/>
</dbReference>
<dbReference type="InterPro" id="IPR036890">
    <property type="entry name" value="HATPase_C_sf"/>
</dbReference>
<reference evidence="2 3" key="1">
    <citation type="journal article" date="2020" name="Genomics">
        <title>Complete, high-quality genomes from long-read metagenomic sequencing of two wolf lichen thalli reveals enigmatic genome architecture.</title>
        <authorList>
            <person name="McKenzie S.K."/>
            <person name="Walston R.F."/>
            <person name="Allen J.L."/>
        </authorList>
    </citation>
    <scope>NUCLEOTIDE SEQUENCE [LARGE SCALE GENOMIC DNA]</scope>
    <source>
        <strain evidence="2">WasteWater1</strain>
    </source>
</reference>
<dbReference type="InterPro" id="IPR011333">
    <property type="entry name" value="SKP1/BTB/POZ_sf"/>
</dbReference>
<dbReference type="RefSeq" id="XP_037153065.1">
    <property type="nucleotide sequence ID" value="XM_037301431.1"/>
</dbReference>
<dbReference type="GeneID" id="59338969"/>
<proteinExistence type="predicted"/>
<dbReference type="Pfam" id="PF25794">
    <property type="entry name" value="SACS"/>
    <property type="match status" value="2"/>
</dbReference>
<comment type="caution">
    <text evidence="2">The sequence shown here is derived from an EMBL/GenBank/DDBJ whole genome shotgun (WGS) entry which is preliminary data.</text>
</comment>
<name>A0A8H6CII7_9LECA</name>